<dbReference type="InterPro" id="IPR015943">
    <property type="entry name" value="WD40/YVTN_repeat-like_dom_sf"/>
</dbReference>
<dbReference type="InterPro" id="IPR037381">
    <property type="entry name" value="RFWD3"/>
</dbReference>
<dbReference type="GO" id="GO:0016604">
    <property type="term" value="C:nuclear body"/>
    <property type="evidence" value="ECO:0007669"/>
    <property type="project" value="UniProtKB-SubCell"/>
</dbReference>
<evidence type="ECO:0000256" key="2">
    <source>
        <dbReference type="ARBA" id="ARBA00012483"/>
    </source>
</evidence>
<dbReference type="InterPro" id="IPR056527">
    <property type="entry name" value="WD40_RFWD3"/>
</dbReference>
<name>A0ABC8TF61_9AQUA</name>
<comment type="subcellular location">
    <subcellularLocation>
        <location evidence="3">Nucleus</location>
        <location evidence="3">Nuclear body</location>
    </subcellularLocation>
</comment>
<dbReference type="EC" id="2.3.2.27" evidence="2"/>
<feature type="domain" description="E3 ubiquitin-protein ligase RFWD3-like WD40" evidence="4">
    <location>
        <begin position="75"/>
        <end position="238"/>
    </location>
</feature>
<sequence>MGSKGKYGTDKRMQEYSFQLGSLKPVWAYPIHRNKGMVSIRDPTFRQMSFSWGLHFSHLGRSKVLAPNPTRNEFQVDGARFFDVDACSELLVIARRLSGMGGKHVLTKMSLIAPDEREDIQLPVSTKAVKDLHVSPHGRLALFASLGKKLSVLSMDSNNTILTYDLPAAAWSCSWDSSGSQYIYAGLQNGMLLEFDMRQTDRPVESMTGLTDNPIHTLQSLSPHGTIHSGIRTLLTASSVGLCQWNFGGAEER</sequence>
<dbReference type="PANTHER" id="PTHR16047:SF13">
    <property type="entry name" value="E3 UBIQUITIN-PROTEIN LIGASE RFWD3"/>
    <property type="match status" value="1"/>
</dbReference>
<dbReference type="SUPFAM" id="SSF50978">
    <property type="entry name" value="WD40 repeat-like"/>
    <property type="match status" value="1"/>
</dbReference>
<gene>
    <name evidence="5" type="ORF">ILEXP_LOCUS34787</name>
</gene>
<accession>A0ABC8TF61</accession>
<dbReference type="GO" id="GO:0061630">
    <property type="term" value="F:ubiquitin protein ligase activity"/>
    <property type="evidence" value="ECO:0007669"/>
    <property type="project" value="UniProtKB-EC"/>
</dbReference>
<comment type="caution">
    <text evidence="5">The sequence shown here is derived from an EMBL/GenBank/DDBJ whole genome shotgun (WGS) entry which is preliminary data.</text>
</comment>
<dbReference type="EMBL" id="CAUOFW020004429">
    <property type="protein sequence ID" value="CAK9165614.1"/>
    <property type="molecule type" value="Genomic_DNA"/>
</dbReference>
<dbReference type="AlphaFoldDB" id="A0ABC8TF61"/>
<evidence type="ECO:0000313" key="6">
    <source>
        <dbReference type="Proteomes" id="UP001642360"/>
    </source>
</evidence>
<reference evidence="5 6" key="1">
    <citation type="submission" date="2024-02" db="EMBL/GenBank/DDBJ databases">
        <authorList>
            <person name="Vignale AGUSTIN F."/>
            <person name="Sosa J E."/>
            <person name="Modenutti C."/>
        </authorList>
    </citation>
    <scope>NUCLEOTIDE SEQUENCE [LARGE SCALE GENOMIC DNA]</scope>
</reference>
<organism evidence="5 6">
    <name type="scientific">Ilex paraguariensis</name>
    <name type="common">yerba mate</name>
    <dbReference type="NCBI Taxonomy" id="185542"/>
    <lineage>
        <taxon>Eukaryota</taxon>
        <taxon>Viridiplantae</taxon>
        <taxon>Streptophyta</taxon>
        <taxon>Embryophyta</taxon>
        <taxon>Tracheophyta</taxon>
        <taxon>Spermatophyta</taxon>
        <taxon>Magnoliopsida</taxon>
        <taxon>eudicotyledons</taxon>
        <taxon>Gunneridae</taxon>
        <taxon>Pentapetalae</taxon>
        <taxon>asterids</taxon>
        <taxon>campanulids</taxon>
        <taxon>Aquifoliales</taxon>
        <taxon>Aquifoliaceae</taxon>
        <taxon>Ilex</taxon>
    </lineage>
</organism>
<dbReference type="InterPro" id="IPR036322">
    <property type="entry name" value="WD40_repeat_dom_sf"/>
</dbReference>
<evidence type="ECO:0000256" key="1">
    <source>
        <dbReference type="ARBA" id="ARBA00000900"/>
    </source>
</evidence>
<comment type="catalytic activity">
    <reaction evidence="1">
        <text>S-ubiquitinyl-[E2 ubiquitin-conjugating enzyme]-L-cysteine + [acceptor protein]-L-lysine = [E2 ubiquitin-conjugating enzyme]-L-cysteine + N(6)-ubiquitinyl-[acceptor protein]-L-lysine.</text>
        <dbReference type="EC" id="2.3.2.27"/>
    </reaction>
</comment>
<dbReference type="Gene3D" id="2.130.10.10">
    <property type="entry name" value="YVTN repeat-like/Quinoprotein amine dehydrogenase"/>
    <property type="match status" value="1"/>
</dbReference>
<dbReference type="Pfam" id="PF23419">
    <property type="entry name" value="WD40_RFWD3"/>
    <property type="match status" value="1"/>
</dbReference>
<dbReference type="Proteomes" id="UP001642360">
    <property type="component" value="Unassembled WGS sequence"/>
</dbReference>
<evidence type="ECO:0000256" key="3">
    <source>
        <dbReference type="ARBA" id="ARBA00034306"/>
    </source>
</evidence>
<evidence type="ECO:0000313" key="5">
    <source>
        <dbReference type="EMBL" id="CAK9165614.1"/>
    </source>
</evidence>
<proteinExistence type="predicted"/>
<evidence type="ECO:0000259" key="4">
    <source>
        <dbReference type="Pfam" id="PF23419"/>
    </source>
</evidence>
<dbReference type="PANTHER" id="PTHR16047">
    <property type="entry name" value="RFWD3 PROTEIN"/>
    <property type="match status" value="1"/>
</dbReference>
<keyword evidence="6" id="KW-1185">Reference proteome</keyword>
<protein>
    <recommendedName>
        <fullName evidence="2">RING-type E3 ubiquitin transferase</fullName>
        <ecNumber evidence="2">2.3.2.27</ecNumber>
    </recommendedName>
</protein>